<name>A0ABQ3EJM5_9HYPH</name>
<dbReference type="Proteomes" id="UP000637980">
    <property type="component" value="Unassembled WGS sequence"/>
</dbReference>
<evidence type="ECO:0000313" key="5">
    <source>
        <dbReference type="Proteomes" id="UP000637980"/>
    </source>
</evidence>
<dbReference type="InterPro" id="IPR001647">
    <property type="entry name" value="HTH_TetR"/>
</dbReference>
<sequence length="207" mass="22677">MRNEKKTERQKQITEAAYSVLAEKGYVGASMLSIAKKAKASNETLYRWYGNKQGLFRDLVAQNAELVAAQLEEELGKTGHSLKVLEVVGERLLAMLLSPRAVMLNRAAAADAEVSGELGQALAEAGRNRVFPLLVQLLEQLKEDGFLCFDHVVEVAELYVALLVGDMQIRRVTGVLAEPSPDDIRRRALRASERLAAIYGPVARGAS</sequence>
<dbReference type="PANTHER" id="PTHR30055">
    <property type="entry name" value="HTH-TYPE TRANSCRIPTIONAL REGULATOR RUTR"/>
    <property type="match status" value="1"/>
</dbReference>
<dbReference type="EMBL" id="BMXE01000005">
    <property type="protein sequence ID" value="GHB37873.1"/>
    <property type="molecule type" value="Genomic_DNA"/>
</dbReference>
<gene>
    <name evidence="4" type="ORF">GCM10007094_29000</name>
</gene>
<dbReference type="InterPro" id="IPR050109">
    <property type="entry name" value="HTH-type_TetR-like_transc_reg"/>
</dbReference>
<dbReference type="InterPro" id="IPR009057">
    <property type="entry name" value="Homeodomain-like_sf"/>
</dbReference>
<evidence type="ECO:0000313" key="4">
    <source>
        <dbReference type="EMBL" id="GHB37873.1"/>
    </source>
</evidence>
<dbReference type="PANTHER" id="PTHR30055:SF146">
    <property type="entry name" value="HTH-TYPE TRANSCRIPTIONAL DUAL REGULATOR CECR"/>
    <property type="match status" value="1"/>
</dbReference>
<dbReference type="PRINTS" id="PR00455">
    <property type="entry name" value="HTHTETR"/>
</dbReference>
<dbReference type="RefSeq" id="WP_189437523.1">
    <property type="nucleotide sequence ID" value="NZ_BMXE01000005.1"/>
</dbReference>
<accession>A0ABQ3EJM5</accession>
<reference evidence="5" key="1">
    <citation type="journal article" date="2019" name="Int. J. Syst. Evol. Microbiol.">
        <title>The Global Catalogue of Microorganisms (GCM) 10K type strain sequencing project: providing services to taxonomists for standard genome sequencing and annotation.</title>
        <authorList>
            <consortium name="The Broad Institute Genomics Platform"/>
            <consortium name="The Broad Institute Genome Sequencing Center for Infectious Disease"/>
            <person name="Wu L."/>
            <person name="Ma J."/>
        </authorList>
    </citation>
    <scope>NUCLEOTIDE SEQUENCE [LARGE SCALE GENOMIC DNA]</scope>
    <source>
        <strain evidence="5">KCTC 12861</strain>
    </source>
</reference>
<dbReference type="Pfam" id="PF14246">
    <property type="entry name" value="TetR_C_7"/>
    <property type="match status" value="1"/>
</dbReference>
<keyword evidence="5" id="KW-1185">Reference proteome</keyword>
<dbReference type="Pfam" id="PF00440">
    <property type="entry name" value="TetR_N"/>
    <property type="match status" value="1"/>
</dbReference>
<organism evidence="4 5">
    <name type="scientific">Pseudovibrio japonicus</name>
    <dbReference type="NCBI Taxonomy" id="366534"/>
    <lineage>
        <taxon>Bacteria</taxon>
        <taxon>Pseudomonadati</taxon>
        <taxon>Pseudomonadota</taxon>
        <taxon>Alphaproteobacteria</taxon>
        <taxon>Hyphomicrobiales</taxon>
        <taxon>Stappiaceae</taxon>
        <taxon>Pseudovibrio</taxon>
    </lineage>
</organism>
<dbReference type="Gene3D" id="1.10.10.60">
    <property type="entry name" value="Homeodomain-like"/>
    <property type="match status" value="1"/>
</dbReference>
<keyword evidence="1 2" id="KW-0238">DNA-binding</keyword>
<comment type="caution">
    <text evidence="4">The sequence shown here is derived from an EMBL/GenBank/DDBJ whole genome shotgun (WGS) entry which is preliminary data.</text>
</comment>
<protein>
    <submittedName>
        <fullName evidence="4">TetR family transcriptional regulator</fullName>
    </submittedName>
</protein>
<dbReference type="SUPFAM" id="SSF46689">
    <property type="entry name" value="Homeodomain-like"/>
    <property type="match status" value="1"/>
</dbReference>
<dbReference type="PROSITE" id="PS50977">
    <property type="entry name" value="HTH_TETR_2"/>
    <property type="match status" value="1"/>
</dbReference>
<evidence type="ECO:0000256" key="2">
    <source>
        <dbReference type="PROSITE-ProRule" id="PRU00335"/>
    </source>
</evidence>
<evidence type="ECO:0000259" key="3">
    <source>
        <dbReference type="PROSITE" id="PS50977"/>
    </source>
</evidence>
<proteinExistence type="predicted"/>
<feature type="DNA-binding region" description="H-T-H motif" evidence="2">
    <location>
        <begin position="30"/>
        <end position="49"/>
    </location>
</feature>
<dbReference type="InterPro" id="IPR039536">
    <property type="entry name" value="TetR_C_Proteobacteria"/>
</dbReference>
<feature type="domain" description="HTH tetR-type" evidence="3">
    <location>
        <begin position="7"/>
        <end position="67"/>
    </location>
</feature>
<dbReference type="Gene3D" id="1.10.357.10">
    <property type="entry name" value="Tetracycline Repressor, domain 2"/>
    <property type="match status" value="1"/>
</dbReference>
<evidence type="ECO:0000256" key="1">
    <source>
        <dbReference type="ARBA" id="ARBA00023125"/>
    </source>
</evidence>